<feature type="transmembrane region" description="Helical" evidence="9">
    <location>
        <begin position="144"/>
        <end position="161"/>
    </location>
</feature>
<dbReference type="NCBIfam" id="TIGR00688">
    <property type="entry name" value="rarD"/>
    <property type="match status" value="1"/>
</dbReference>
<dbReference type="SUPFAM" id="SSF103481">
    <property type="entry name" value="Multidrug resistance efflux transporter EmrE"/>
    <property type="match status" value="2"/>
</dbReference>
<proteinExistence type="inferred from homology"/>
<feature type="region of interest" description="Disordered" evidence="8">
    <location>
        <begin position="1"/>
        <end position="20"/>
    </location>
</feature>
<keyword evidence="3" id="KW-0813">Transport</keyword>
<evidence type="ECO:0000256" key="8">
    <source>
        <dbReference type="SAM" id="MobiDB-lite"/>
    </source>
</evidence>
<dbReference type="InterPro" id="IPR000620">
    <property type="entry name" value="EamA_dom"/>
</dbReference>
<dbReference type="Proteomes" id="UP000319516">
    <property type="component" value="Unassembled WGS sequence"/>
</dbReference>
<gene>
    <name evidence="11" type="ORF">FB467_1041</name>
</gene>
<keyword evidence="7 9" id="KW-0472">Membrane</keyword>
<evidence type="ECO:0000313" key="11">
    <source>
        <dbReference type="EMBL" id="TQL49944.1"/>
    </source>
</evidence>
<feature type="domain" description="EamA" evidence="10">
    <location>
        <begin position="24"/>
        <end position="159"/>
    </location>
</feature>
<feature type="transmembrane region" description="Helical" evidence="9">
    <location>
        <begin position="119"/>
        <end position="137"/>
    </location>
</feature>
<dbReference type="InterPro" id="IPR004626">
    <property type="entry name" value="RarD"/>
</dbReference>
<dbReference type="Pfam" id="PF00892">
    <property type="entry name" value="EamA"/>
    <property type="match status" value="2"/>
</dbReference>
<evidence type="ECO:0000259" key="10">
    <source>
        <dbReference type="Pfam" id="PF00892"/>
    </source>
</evidence>
<comment type="caution">
    <text evidence="11">The sequence shown here is derived from an EMBL/GenBank/DDBJ whole genome shotgun (WGS) entry which is preliminary data.</text>
</comment>
<keyword evidence="12" id="KW-1185">Reference proteome</keyword>
<feature type="transmembrane region" description="Helical" evidence="9">
    <location>
        <begin position="92"/>
        <end position="113"/>
    </location>
</feature>
<protein>
    <submittedName>
        <fullName evidence="11">Chloramphenicol-sensitive protein RarD</fullName>
    </submittedName>
</protein>
<feature type="transmembrane region" description="Helical" evidence="9">
    <location>
        <begin position="286"/>
        <end position="307"/>
    </location>
</feature>
<evidence type="ECO:0000256" key="4">
    <source>
        <dbReference type="ARBA" id="ARBA00022475"/>
    </source>
</evidence>
<name>A0A542YPU5_9MICO</name>
<accession>A0A542YPU5</accession>
<dbReference type="PANTHER" id="PTHR22911:SF137">
    <property type="entry name" value="SOLUTE CARRIER FAMILY 35 MEMBER G2-RELATED"/>
    <property type="match status" value="1"/>
</dbReference>
<keyword evidence="5 9" id="KW-0812">Transmembrane</keyword>
<keyword evidence="6 9" id="KW-1133">Transmembrane helix</keyword>
<dbReference type="EMBL" id="VFOP01000001">
    <property type="protein sequence ID" value="TQL49944.1"/>
    <property type="molecule type" value="Genomic_DNA"/>
</dbReference>
<comment type="similarity">
    <text evidence="2">Belongs to the EamA transporter family.</text>
</comment>
<dbReference type="RefSeq" id="WP_228393262.1">
    <property type="nucleotide sequence ID" value="NZ_BAAAIK010000004.1"/>
</dbReference>
<reference evidence="11 12" key="1">
    <citation type="submission" date="2019-06" db="EMBL/GenBank/DDBJ databases">
        <title>Sequencing the genomes of 1000 actinobacteria strains.</title>
        <authorList>
            <person name="Klenk H.-P."/>
        </authorList>
    </citation>
    <scope>NUCLEOTIDE SEQUENCE [LARGE SCALE GENOMIC DNA]</scope>
    <source>
        <strain evidence="11 12">DSM 12335</strain>
    </source>
</reference>
<feature type="transmembrane region" description="Helical" evidence="9">
    <location>
        <begin position="257"/>
        <end position="280"/>
    </location>
</feature>
<evidence type="ECO:0000313" key="12">
    <source>
        <dbReference type="Proteomes" id="UP000319516"/>
    </source>
</evidence>
<feature type="transmembrane region" description="Helical" evidence="9">
    <location>
        <begin position="203"/>
        <end position="219"/>
    </location>
</feature>
<feature type="transmembrane region" description="Helical" evidence="9">
    <location>
        <begin position="27"/>
        <end position="46"/>
    </location>
</feature>
<evidence type="ECO:0000256" key="6">
    <source>
        <dbReference type="ARBA" id="ARBA00022989"/>
    </source>
</evidence>
<evidence type="ECO:0000256" key="5">
    <source>
        <dbReference type="ARBA" id="ARBA00022692"/>
    </source>
</evidence>
<feature type="transmembrane region" description="Helical" evidence="9">
    <location>
        <begin position="58"/>
        <end position="80"/>
    </location>
</feature>
<dbReference type="GO" id="GO:0005886">
    <property type="term" value="C:plasma membrane"/>
    <property type="evidence" value="ECO:0007669"/>
    <property type="project" value="UniProtKB-SubCell"/>
</dbReference>
<comment type="subcellular location">
    <subcellularLocation>
        <location evidence="1">Cell membrane</location>
        <topology evidence="1">Multi-pass membrane protein</topology>
    </subcellularLocation>
</comment>
<dbReference type="InterPro" id="IPR037185">
    <property type="entry name" value="EmrE-like"/>
</dbReference>
<dbReference type="AlphaFoldDB" id="A0A542YPU5"/>
<keyword evidence="4" id="KW-1003">Cell membrane</keyword>
<dbReference type="PANTHER" id="PTHR22911">
    <property type="entry name" value="ACYL-MALONYL CONDENSING ENZYME-RELATED"/>
    <property type="match status" value="1"/>
</dbReference>
<organism evidence="11 12">
    <name type="scientific">Ornithinicoccus hortensis</name>
    <dbReference type="NCBI Taxonomy" id="82346"/>
    <lineage>
        <taxon>Bacteria</taxon>
        <taxon>Bacillati</taxon>
        <taxon>Actinomycetota</taxon>
        <taxon>Actinomycetes</taxon>
        <taxon>Micrococcales</taxon>
        <taxon>Intrasporangiaceae</taxon>
        <taxon>Ornithinicoccus</taxon>
    </lineage>
</organism>
<feature type="transmembrane region" description="Helical" evidence="9">
    <location>
        <begin position="231"/>
        <end position="250"/>
    </location>
</feature>
<feature type="domain" description="EamA" evidence="10">
    <location>
        <begin position="171"/>
        <end position="302"/>
    </location>
</feature>
<evidence type="ECO:0000256" key="2">
    <source>
        <dbReference type="ARBA" id="ARBA00007362"/>
    </source>
</evidence>
<evidence type="ECO:0000256" key="7">
    <source>
        <dbReference type="ARBA" id="ARBA00023136"/>
    </source>
</evidence>
<evidence type="ECO:0000256" key="3">
    <source>
        <dbReference type="ARBA" id="ARBA00022448"/>
    </source>
</evidence>
<evidence type="ECO:0000256" key="1">
    <source>
        <dbReference type="ARBA" id="ARBA00004651"/>
    </source>
</evidence>
<feature type="transmembrane region" description="Helical" evidence="9">
    <location>
        <begin position="167"/>
        <end position="183"/>
    </location>
</feature>
<sequence>MTDRTPSPAPAPNPGNDASSTLRRGTLYGLTAYGLWGAFPLYFASLKPAGPLEILGHRIVWSLVLCLVAMAVMGQFRWFATLLRTPRQALTVGLAGALIAANWTVYIFAVLTGHVTEAALGYFLNPLVTVGLGVLVLKEGLRPWQWVAVGIGTVAACYLTLDYGRPPWVSFSLAFSFAAYGLLKKRVGDTLTAWQSLSGETLLLAPFAVALLVWIQLAGDATFTTEGAGHIALLVSCGVATVIPLLLFAGAARRVPLVTIGMLQFITPVLQLLCGVLLLGEVMPTSRWIGFALVWAALVVLTVDSVHAAGRSRRLARAAQGAAI</sequence>
<evidence type="ECO:0000256" key="9">
    <source>
        <dbReference type="SAM" id="Phobius"/>
    </source>
</evidence>